<protein>
    <submittedName>
        <fullName evidence="3">Nucleolar complex protein 4</fullName>
    </submittedName>
</protein>
<dbReference type="InterPro" id="IPR005612">
    <property type="entry name" value="CCAAT-binding_factor"/>
</dbReference>
<organism evidence="3">
    <name type="scientific">Schistosoma haematobium</name>
    <name type="common">Blood fluke</name>
    <dbReference type="NCBI Taxonomy" id="6185"/>
    <lineage>
        <taxon>Eukaryota</taxon>
        <taxon>Metazoa</taxon>
        <taxon>Spiralia</taxon>
        <taxon>Lophotrochozoa</taxon>
        <taxon>Platyhelminthes</taxon>
        <taxon>Trematoda</taxon>
        <taxon>Digenea</taxon>
        <taxon>Strigeidida</taxon>
        <taxon>Schistosomatoidea</taxon>
        <taxon>Schistosomatidae</taxon>
        <taxon>Schistosoma</taxon>
    </lineage>
</organism>
<dbReference type="GO" id="GO:0030692">
    <property type="term" value="C:Noc4p-Nop14p complex"/>
    <property type="evidence" value="ECO:0007669"/>
    <property type="project" value="TreeGrafter"/>
</dbReference>
<dbReference type="InterPro" id="IPR027193">
    <property type="entry name" value="Noc4"/>
</dbReference>
<evidence type="ECO:0000256" key="1">
    <source>
        <dbReference type="ARBA" id="ARBA00007797"/>
    </source>
</evidence>
<dbReference type="EMBL" id="KL250804">
    <property type="protein sequence ID" value="KGB36712.1"/>
    <property type="molecule type" value="Genomic_DNA"/>
</dbReference>
<dbReference type="Pfam" id="PF03914">
    <property type="entry name" value="CBF"/>
    <property type="match status" value="1"/>
</dbReference>
<evidence type="ECO:0000313" key="3">
    <source>
        <dbReference type="EMBL" id="KGB36712.1"/>
    </source>
</evidence>
<accession>A0A094ZRC8</accession>
<proteinExistence type="inferred from homology"/>
<sequence length="414" mass="46540">MLEHFIPLINNLNPQFCILTVLLSPNATASFAVEFQIILGVYIRFDAGVCISRVSITNLDLYVILSAFSPQNVSVHDVHHPYVMLCLPNDSLASESYFSELKCASAYLDCTYFILRVINTELLQIKQSAKIKLSDDVRLESVRYLGNGGMNRLAEIRLLADHIIPIFDPDPENKLSQTELTKFPTSWSRAVCHAVLGLIQKGDFNYPRLYIRLYRLLDETLFECPDVEPFLIDLDVYLSSIHLATAVVASFIKRLSQLSLFSPITITPAILLIIFNGLQNHPHCRVLINSKQKKSQKLNNIQSDDNSLPNVLNAQSIGDPYNWEADNFDSSRALESSLWEVYALIGHCSPDISSLAYKICNPDPTDTFNSSVADILDKQKNNIKEATRSVKEALYLLSQTNITMPELPPLDGWA</sequence>
<gene>
    <name evidence="3" type="ORF">MS3_05023</name>
</gene>
<dbReference type="PANTHER" id="PTHR12455">
    <property type="entry name" value="NUCLEOLAR COMPLEX PROTEIN 4"/>
    <property type="match status" value="1"/>
</dbReference>
<name>A0A094ZRC8_SCHHA</name>
<dbReference type="PANTHER" id="PTHR12455:SF0">
    <property type="entry name" value="NUCLEOLAR COMPLEX PROTEIN 4 HOMOLOG"/>
    <property type="match status" value="1"/>
</dbReference>
<feature type="domain" description="CCAAT-binding factor" evidence="2">
    <location>
        <begin position="198"/>
        <end position="356"/>
    </location>
</feature>
<dbReference type="AlphaFoldDB" id="A0A094ZRC8"/>
<comment type="similarity">
    <text evidence="1">Belongs to the CBF/MAK21 family.</text>
</comment>
<dbReference type="GO" id="GO:0042254">
    <property type="term" value="P:ribosome biogenesis"/>
    <property type="evidence" value="ECO:0007669"/>
    <property type="project" value="InterPro"/>
</dbReference>
<dbReference type="GO" id="GO:0032040">
    <property type="term" value="C:small-subunit processome"/>
    <property type="evidence" value="ECO:0007669"/>
    <property type="project" value="TreeGrafter"/>
</dbReference>
<evidence type="ECO:0000259" key="2">
    <source>
        <dbReference type="Pfam" id="PF03914"/>
    </source>
</evidence>
<reference evidence="3" key="1">
    <citation type="journal article" date="2012" name="Nat. Genet.">
        <title>Whole-genome sequence of Schistosoma haematobium.</title>
        <authorList>
            <person name="Young N.D."/>
            <person name="Jex A.R."/>
            <person name="Li B."/>
            <person name="Liu S."/>
            <person name="Yang L."/>
            <person name="Xiong Z."/>
            <person name="Li Y."/>
            <person name="Cantacessi C."/>
            <person name="Hall R.S."/>
            <person name="Xu X."/>
            <person name="Chen F."/>
            <person name="Wu X."/>
            <person name="Zerlotini A."/>
            <person name="Oliveira G."/>
            <person name="Hofmann A."/>
            <person name="Zhang G."/>
            <person name="Fang X."/>
            <person name="Kang Y."/>
            <person name="Campbell B.E."/>
            <person name="Loukas A."/>
            <person name="Ranganathan S."/>
            <person name="Rollinson D."/>
            <person name="Rinaldi G."/>
            <person name="Brindley P.J."/>
            <person name="Yang H."/>
            <person name="Wang J."/>
            <person name="Wang J."/>
            <person name="Gasser R.B."/>
        </authorList>
    </citation>
    <scope>NUCLEOTIDE SEQUENCE [LARGE SCALE GENOMIC DNA]</scope>
</reference>
<dbReference type="STRING" id="6185.A0A094ZRC8"/>